<dbReference type="AlphaFoldDB" id="A0AAV9SJW2"/>
<dbReference type="EMBL" id="JAHHUM010000299">
    <property type="protein sequence ID" value="KAK5621581.1"/>
    <property type="molecule type" value="Genomic_DNA"/>
</dbReference>
<feature type="region of interest" description="Disordered" evidence="1">
    <location>
        <begin position="50"/>
        <end position="74"/>
    </location>
</feature>
<evidence type="ECO:0000313" key="2">
    <source>
        <dbReference type="EMBL" id="KAK5621581.1"/>
    </source>
</evidence>
<evidence type="ECO:0000313" key="3">
    <source>
        <dbReference type="Proteomes" id="UP001311232"/>
    </source>
</evidence>
<protein>
    <submittedName>
        <fullName evidence="2">Uncharacterized protein</fullName>
    </submittedName>
</protein>
<comment type="caution">
    <text evidence="2">The sequence shown here is derived from an EMBL/GenBank/DDBJ whole genome shotgun (WGS) entry which is preliminary data.</text>
</comment>
<dbReference type="Proteomes" id="UP001311232">
    <property type="component" value="Unassembled WGS sequence"/>
</dbReference>
<sequence length="74" mass="8363">MGLASADLAVCCQSEPPGVNQPESSWEEALVHLSLLFWYNWKEFPIQKGTRGRLHTQNDEDYDQGHGPYLEKSG</sequence>
<keyword evidence="3" id="KW-1185">Reference proteome</keyword>
<gene>
    <name evidence="2" type="ORF">CRENBAI_000321</name>
</gene>
<accession>A0AAV9SJW2</accession>
<reference evidence="2 3" key="1">
    <citation type="submission" date="2021-06" db="EMBL/GenBank/DDBJ databases">
        <authorList>
            <person name="Palmer J.M."/>
        </authorList>
    </citation>
    <scope>NUCLEOTIDE SEQUENCE [LARGE SCALE GENOMIC DNA]</scope>
    <source>
        <strain evidence="2 3">MEX-2019</strain>
        <tissue evidence="2">Muscle</tissue>
    </source>
</reference>
<name>A0AAV9SJW2_9TELE</name>
<organism evidence="2 3">
    <name type="scientific">Crenichthys baileyi</name>
    <name type="common">White River springfish</name>
    <dbReference type="NCBI Taxonomy" id="28760"/>
    <lineage>
        <taxon>Eukaryota</taxon>
        <taxon>Metazoa</taxon>
        <taxon>Chordata</taxon>
        <taxon>Craniata</taxon>
        <taxon>Vertebrata</taxon>
        <taxon>Euteleostomi</taxon>
        <taxon>Actinopterygii</taxon>
        <taxon>Neopterygii</taxon>
        <taxon>Teleostei</taxon>
        <taxon>Neoteleostei</taxon>
        <taxon>Acanthomorphata</taxon>
        <taxon>Ovalentaria</taxon>
        <taxon>Atherinomorphae</taxon>
        <taxon>Cyprinodontiformes</taxon>
        <taxon>Goodeidae</taxon>
        <taxon>Crenichthys</taxon>
    </lineage>
</organism>
<proteinExistence type="predicted"/>
<evidence type="ECO:0000256" key="1">
    <source>
        <dbReference type="SAM" id="MobiDB-lite"/>
    </source>
</evidence>